<evidence type="ECO:0000259" key="2">
    <source>
        <dbReference type="Pfam" id="PF09922"/>
    </source>
</evidence>
<dbReference type="InterPro" id="IPR024425">
    <property type="entry name" value="LiaF-like_C"/>
</dbReference>
<evidence type="ECO:0008006" key="5">
    <source>
        <dbReference type="Google" id="ProtNLM"/>
    </source>
</evidence>
<protein>
    <recommendedName>
        <fullName evidence="5">Cell wall-active antibiotics response LiaF-like C-terminal domain-containing protein</fullName>
    </recommendedName>
</protein>
<dbReference type="PANTHER" id="PTHR40763">
    <property type="entry name" value="MEMBRANE PROTEIN-RELATED"/>
    <property type="match status" value="1"/>
</dbReference>
<feature type="domain" description="Cell wall-active antibiotics response LiaF-like C-terminal" evidence="2">
    <location>
        <begin position="134"/>
        <end position="196"/>
    </location>
</feature>
<name>A0ABP9D8H0_9BACT</name>
<evidence type="ECO:0000259" key="1">
    <source>
        <dbReference type="Pfam" id="PF08044"/>
    </source>
</evidence>
<organism evidence="3 4">
    <name type="scientific">Algivirga pacifica</name>
    <dbReference type="NCBI Taxonomy" id="1162670"/>
    <lineage>
        <taxon>Bacteria</taxon>
        <taxon>Pseudomonadati</taxon>
        <taxon>Bacteroidota</taxon>
        <taxon>Cytophagia</taxon>
        <taxon>Cytophagales</taxon>
        <taxon>Flammeovirgaceae</taxon>
        <taxon>Algivirga</taxon>
    </lineage>
</organism>
<evidence type="ECO:0000313" key="3">
    <source>
        <dbReference type="EMBL" id="GAA4833993.1"/>
    </source>
</evidence>
<evidence type="ECO:0000313" key="4">
    <source>
        <dbReference type="Proteomes" id="UP001500298"/>
    </source>
</evidence>
<dbReference type="EMBL" id="BAABJX010000029">
    <property type="protein sequence ID" value="GAA4833993.1"/>
    <property type="molecule type" value="Genomic_DNA"/>
</dbReference>
<gene>
    <name evidence="3" type="ORF">GCM10023331_19000</name>
</gene>
<feature type="domain" description="DUF1707" evidence="1">
    <location>
        <begin position="13"/>
        <end position="58"/>
    </location>
</feature>
<accession>A0ABP9D8H0</accession>
<dbReference type="PANTHER" id="PTHR40763:SF5">
    <property type="entry name" value="MEMBRANE PROTEIN"/>
    <property type="match status" value="1"/>
</dbReference>
<dbReference type="Pfam" id="PF09922">
    <property type="entry name" value="LiaF-like_C"/>
    <property type="match status" value="1"/>
</dbReference>
<dbReference type="Proteomes" id="UP001500298">
    <property type="component" value="Unassembled WGS sequence"/>
</dbReference>
<dbReference type="RefSeq" id="WP_345371264.1">
    <property type="nucleotide sequence ID" value="NZ_BAABJX010000029.1"/>
</dbReference>
<comment type="caution">
    <text evidence="3">The sequence shown here is derived from an EMBL/GenBank/DDBJ whole genome shotgun (WGS) entry which is preliminary data.</text>
</comment>
<sequence length="232" mass="26518">MKEKTTFGLPKKREEIIQLLQKAFTEHNLEEFDFEERLQKAYEAKSIEALEDIVHDFPGYQKRVHNTHSFEFERPQASSSSLSSNLSTVTTFLSSSKRSLSLAKTPQGTIVQTLLGESKLQLVEEYIQENNLELTIWGGLSNTDIDLSKGILEGKHITININSLASEVRLILPKGVRIMDHTQNFLGHLSQKTKKKWRGIFGKREEELTPPQEYTLTLQGLNILSEIKIMYV</sequence>
<dbReference type="Pfam" id="PF08044">
    <property type="entry name" value="DUF1707"/>
    <property type="match status" value="1"/>
</dbReference>
<reference evidence="4" key="1">
    <citation type="journal article" date="2019" name="Int. J. Syst. Evol. Microbiol.">
        <title>The Global Catalogue of Microorganisms (GCM) 10K type strain sequencing project: providing services to taxonomists for standard genome sequencing and annotation.</title>
        <authorList>
            <consortium name="The Broad Institute Genomics Platform"/>
            <consortium name="The Broad Institute Genome Sequencing Center for Infectious Disease"/>
            <person name="Wu L."/>
            <person name="Ma J."/>
        </authorList>
    </citation>
    <scope>NUCLEOTIDE SEQUENCE [LARGE SCALE GENOMIC DNA]</scope>
    <source>
        <strain evidence="4">JCM 18326</strain>
    </source>
</reference>
<proteinExistence type="predicted"/>
<keyword evidence="4" id="KW-1185">Reference proteome</keyword>
<dbReference type="InterPro" id="IPR012551">
    <property type="entry name" value="DUF1707_SHOCT-like"/>
</dbReference>